<dbReference type="AlphaFoldDB" id="A0A195FFL8"/>
<accession>A0A195FFL8</accession>
<organism evidence="1 2">
    <name type="scientific">Trachymyrmex septentrionalis</name>
    <dbReference type="NCBI Taxonomy" id="34720"/>
    <lineage>
        <taxon>Eukaryota</taxon>
        <taxon>Metazoa</taxon>
        <taxon>Ecdysozoa</taxon>
        <taxon>Arthropoda</taxon>
        <taxon>Hexapoda</taxon>
        <taxon>Insecta</taxon>
        <taxon>Pterygota</taxon>
        <taxon>Neoptera</taxon>
        <taxon>Endopterygota</taxon>
        <taxon>Hymenoptera</taxon>
        <taxon>Apocrita</taxon>
        <taxon>Aculeata</taxon>
        <taxon>Formicoidea</taxon>
        <taxon>Formicidae</taxon>
        <taxon>Myrmicinae</taxon>
        <taxon>Trachymyrmex</taxon>
    </lineage>
</organism>
<dbReference type="EMBL" id="KQ981606">
    <property type="protein sequence ID" value="KYN39495.1"/>
    <property type="molecule type" value="Genomic_DNA"/>
</dbReference>
<dbReference type="Proteomes" id="UP000078541">
    <property type="component" value="Unassembled WGS sequence"/>
</dbReference>
<evidence type="ECO:0000313" key="2">
    <source>
        <dbReference type="Proteomes" id="UP000078541"/>
    </source>
</evidence>
<keyword evidence="2" id="KW-1185">Reference proteome</keyword>
<protein>
    <submittedName>
        <fullName evidence="1">Uncharacterized protein</fullName>
    </submittedName>
</protein>
<gene>
    <name evidence="1" type="ORF">ALC56_05988</name>
</gene>
<reference evidence="1 2" key="1">
    <citation type="submission" date="2016-03" db="EMBL/GenBank/DDBJ databases">
        <title>Trachymyrmex septentrionalis WGS genome.</title>
        <authorList>
            <person name="Nygaard S."/>
            <person name="Hu H."/>
            <person name="Boomsma J."/>
            <person name="Zhang G."/>
        </authorList>
    </citation>
    <scope>NUCLEOTIDE SEQUENCE [LARGE SCALE GENOMIC DNA]</scope>
    <source>
        <strain evidence="1">Tsep2-gDNA-1</strain>
        <tissue evidence="1">Whole body</tissue>
    </source>
</reference>
<proteinExistence type="predicted"/>
<name>A0A195FFL8_9HYME</name>
<evidence type="ECO:0000313" key="1">
    <source>
        <dbReference type="EMBL" id="KYN39495.1"/>
    </source>
</evidence>
<sequence length="111" mass="12326">MNFPSGSYLVPRSLALFSGHLQTSIFVVFSSWISCRLGISPVFLSRRIYTNISGYGGRTKRDGEGRKGYVTREARGMRSRVACACVRVTFHCGTPNGWLTAVKGMRVWLCA</sequence>